<evidence type="ECO:0000313" key="21">
    <source>
        <dbReference type="EMBL" id="KAK3745497.1"/>
    </source>
</evidence>
<feature type="transmembrane region" description="Helical" evidence="18">
    <location>
        <begin position="295"/>
        <end position="312"/>
    </location>
</feature>
<keyword evidence="7" id="KW-0999">Mitochondrion inner membrane</keyword>
<keyword evidence="10" id="KW-0630">Potassium</keyword>
<dbReference type="SUPFAM" id="SSF90123">
    <property type="entry name" value="ABC transporter transmembrane region"/>
    <property type="match status" value="1"/>
</dbReference>
<evidence type="ECO:0000256" key="15">
    <source>
        <dbReference type="ARBA" id="ARBA00040439"/>
    </source>
</evidence>
<evidence type="ECO:0000313" key="22">
    <source>
        <dbReference type="Proteomes" id="UP001283361"/>
    </source>
</evidence>
<dbReference type="InterPro" id="IPR017871">
    <property type="entry name" value="ABC_transporter-like_CS"/>
</dbReference>
<dbReference type="GO" id="GO:0015421">
    <property type="term" value="F:ABC-type oligopeptide transporter activity"/>
    <property type="evidence" value="ECO:0007669"/>
    <property type="project" value="TreeGrafter"/>
</dbReference>
<evidence type="ECO:0000256" key="13">
    <source>
        <dbReference type="ARBA" id="ARBA00023128"/>
    </source>
</evidence>
<dbReference type="FunFam" id="3.40.50.300:FF:000403">
    <property type="entry name" value="ATP-binding cassette sub-family B member 8, mitochondrial"/>
    <property type="match status" value="1"/>
</dbReference>
<feature type="transmembrane region" description="Helical" evidence="18">
    <location>
        <begin position="318"/>
        <end position="338"/>
    </location>
</feature>
<feature type="domain" description="ABC transmembrane type-1" evidence="20">
    <location>
        <begin position="167"/>
        <end position="459"/>
    </location>
</feature>
<evidence type="ECO:0000256" key="14">
    <source>
        <dbReference type="ARBA" id="ARBA00023136"/>
    </source>
</evidence>
<keyword evidence="14 18" id="KW-0472">Membrane</keyword>
<keyword evidence="9" id="KW-0809">Transit peptide</keyword>
<dbReference type="SMART" id="SM00382">
    <property type="entry name" value="AAA"/>
    <property type="match status" value="1"/>
</dbReference>
<proteinExistence type="inferred from homology"/>
<dbReference type="Pfam" id="PF00664">
    <property type="entry name" value="ABC_membrane"/>
    <property type="match status" value="1"/>
</dbReference>
<keyword evidence="6" id="KW-0547">Nucleotide-binding</keyword>
<dbReference type="InterPro" id="IPR011527">
    <property type="entry name" value="ABC1_TM_dom"/>
</dbReference>
<dbReference type="InterPro" id="IPR003593">
    <property type="entry name" value="AAA+_ATPase"/>
</dbReference>
<evidence type="ECO:0000256" key="7">
    <source>
        <dbReference type="ARBA" id="ARBA00022792"/>
    </source>
</evidence>
<feature type="transmembrane region" description="Helical" evidence="18">
    <location>
        <begin position="158"/>
        <end position="181"/>
    </location>
</feature>
<keyword evidence="12" id="KW-0406">Ion transport</keyword>
<dbReference type="GO" id="GO:0005524">
    <property type="term" value="F:ATP binding"/>
    <property type="evidence" value="ECO:0007669"/>
    <property type="project" value="UniProtKB-KW"/>
</dbReference>
<dbReference type="CDD" id="cd03249">
    <property type="entry name" value="ABC_MTABC3_MDL1_MDL2"/>
    <property type="match status" value="1"/>
</dbReference>
<dbReference type="EMBL" id="JAWDGP010006217">
    <property type="protein sequence ID" value="KAK3745497.1"/>
    <property type="molecule type" value="Genomic_DNA"/>
</dbReference>
<dbReference type="PROSITE" id="PS50893">
    <property type="entry name" value="ABC_TRANSPORTER_2"/>
    <property type="match status" value="1"/>
</dbReference>
<evidence type="ECO:0000256" key="1">
    <source>
        <dbReference type="ARBA" id="ARBA00004448"/>
    </source>
</evidence>
<dbReference type="PANTHER" id="PTHR43394:SF17">
    <property type="entry name" value="MITOCHONDRIAL POTASSIUM CHANNEL ATP-BINDING SUBUNIT"/>
    <property type="match status" value="1"/>
</dbReference>
<evidence type="ECO:0000256" key="2">
    <source>
        <dbReference type="ARBA" id="ARBA00007577"/>
    </source>
</evidence>
<dbReference type="Gene3D" id="3.40.50.300">
    <property type="entry name" value="P-loop containing nucleotide triphosphate hydrolases"/>
    <property type="match status" value="1"/>
</dbReference>
<dbReference type="PROSITE" id="PS50929">
    <property type="entry name" value="ABC_TM1F"/>
    <property type="match status" value="1"/>
</dbReference>
<dbReference type="InterPro" id="IPR036640">
    <property type="entry name" value="ABC1_TM_sf"/>
</dbReference>
<reference evidence="21" key="1">
    <citation type="journal article" date="2023" name="G3 (Bethesda)">
        <title>A reference genome for the long-term kleptoplast-retaining sea slug Elysia crispata morphotype clarki.</title>
        <authorList>
            <person name="Eastman K.E."/>
            <person name="Pendleton A.L."/>
            <person name="Shaikh M.A."/>
            <person name="Suttiyut T."/>
            <person name="Ogas R."/>
            <person name="Tomko P."/>
            <person name="Gavelis G."/>
            <person name="Widhalm J.R."/>
            <person name="Wisecaver J.H."/>
        </authorList>
    </citation>
    <scope>NUCLEOTIDE SEQUENCE</scope>
    <source>
        <strain evidence="21">ECLA1</strain>
    </source>
</reference>
<keyword evidence="3" id="KW-0813">Transport</keyword>
<name>A0AAE0YHJ2_9GAST</name>
<dbReference type="InterPro" id="IPR003439">
    <property type="entry name" value="ABC_transporter-like_ATP-bd"/>
</dbReference>
<keyword evidence="13" id="KW-0496">Mitochondrion</keyword>
<evidence type="ECO:0000259" key="20">
    <source>
        <dbReference type="PROSITE" id="PS50929"/>
    </source>
</evidence>
<evidence type="ECO:0000256" key="9">
    <source>
        <dbReference type="ARBA" id="ARBA00022946"/>
    </source>
</evidence>
<evidence type="ECO:0000256" key="5">
    <source>
        <dbReference type="ARBA" id="ARBA00022692"/>
    </source>
</evidence>
<evidence type="ECO:0000256" key="16">
    <source>
        <dbReference type="ARBA" id="ARBA00041416"/>
    </source>
</evidence>
<dbReference type="GO" id="GO:0090374">
    <property type="term" value="P:oligopeptide export from mitochondrion"/>
    <property type="evidence" value="ECO:0007669"/>
    <property type="project" value="TreeGrafter"/>
</dbReference>
<evidence type="ECO:0000256" key="18">
    <source>
        <dbReference type="SAM" id="Phobius"/>
    </source>
</evidence>
<evidence type="ECO:0000256" key="8">
    <source>
        <dbReference type="ARBA" id="ARBA00022840"/>
    </source>
</evidence>
<keyword evidence="8" id="KW-0067">ATP-binding</keyword>
<evidence type="ECO:0000259" key="19">
    <source>
        <dbReference type="PROSITE" id="PS50893"/>
    </source>
</evidence>
<dbReference type="Gene3D" id="1.20.1560.10">
    <property type="entry name" value="ABC transporter type 1, transmembrane domain"/>
    <property type="match status" value="1"/>
</dbReference>
<evidence type="ECO:0000256" key="10">
    <source>
        <dbReference type="ARBA" id="ARBA00022958"/>
    </source>
</evidence>
<gene>
    <name evidence="21" type="ORF">RRG08_016620</name>
</gene>
<keyword evidence="5 18" id="KW-0812">Transmembrane</keyword>
<dbReference type="InterPro" id="IPR027417">
    <property type="entry name" value="P-loop_NTPase"/>
</dbReference>
<dbReference type="InterPro" id="IPR039421">
    <property type="entry name" value="Type_1_exporter"/>
</dbReference>
<evidence type="ECO:0000256" key="11">
    <source>
        <dbReference type="ARBA" id="ARBA00022989"/>
    </source>
</evidence>
<keyword evidence="11 18" id="KW-1133">Transmembrane helix</keyword>
<feature type="transmembrane region" description="Helical" evidence="18">
    <location>
        <begin position="193"/>
        <end position="211"/>
    </location>
</feature>
<protein>
    <recommendedName>
        <fullName evidence="15">Mitochondrial potassium channel ATP-binding subunit</fullName>
    </recommendedName>
    <alternativeName>
        <fullName evidence="17">ATP-binding cassette sub-family B member 8, mitochondrial</fullName>
    </alternativeName>
    <alternativeName>
        <fullName evidence="16">Mitochondrial sulfonylurea-receptor</fullName>
    </alternativeName>
</protein>
<evidence type="ECO:0000256" key="12">
    <source>
        <dbReference type="ARBA" id="ARBA00023065"/>
    </source>
</evidence>
<keyword evidence="22" id="KW-1185">Reference proteome</keyword>
<dbReference type="AlphaFoldDB" id="A0AAE0YHJ2"/>
<dbReference type="Pfam" id="PF00005">
    <property type="entry name" value="ABC_tran"/>
    <property type="match status" value="1"/>
</dbReference>
<comment type="similarity">
    <text evidence="2">Belongs to the ABC transporter superfamily. ABCB family. Multidrug resistance exporter (TC 3.A.1.201) subfamily.</text>
</comment>
<feature type="domain" description="ABC transporter" evidence="19">
    <location>
        <begin position="494"/>
        <end position="730"/>
    </location>
</feature>
<organism evidence="21 22">
    <name type="scientific">Elysia crispata</name>
    <name type="common">lettuce slug</name>
    <dbReference type="NCBI Taxonomy" id="231223"/>
    <lineage>
        <taxon>Eukaryota</taxon>
        <taxon>Metazoa</taxon>
        <taxon>Spiralia</taxon>
        <taxon>Lophotrochozoa</taxon>
        <taxon>Mollusca</taxon>
        <taxon>Gastropoda</taxon>
        <taxon>Heterobranchia</taxon>
        <taxon>Euthyneura</taxon>
        <taxon>Panpulmonata</taxon>
        <taxon>Sacoglossa</taxon>
        <taxon>Placobranchoidea</taxon>
        <taxon>Plakobranchidae</taxon>
        <taxon>Elysia</taxon>
    </lineage>
</organism>
<dbReference type="PANTHER" id="PTHR43394">
    <property type="entry name" value="ATP-DEPENDENT PERMEASE MDL1, MITOCHONDRIAL"/>
    <property type="match status" value="1"/>
</dbReference>
<comment type="subcellular location">
    <subcellularLocation>
        <location evidence="1">Mitochondrion inner membrane</location>
        <topology evidence="1">Multi-pass membrane protein</topology>
    </subcellularLocation>
</comment>
<dbReference type="GO" id="GO:0005743">
    <property type="term" value="C:mitochondrial inner membrane"/>
    <property type="evidence" value="ECO:0007669"/>
    <property type="project" value="UniProtKB-SubCell"/>
</dbReference>
<sequence length="740" mass="82143">MLSHILSRNGVLQRTKALDITKGFKSAWKKQCITSKYSTAQSNQSTKFCLSQNLLGNNPFPVAVHDSIRWSVYHCKQLLRTHLAQHRQRVLKANFRFRTLGSIGASAFVLGTGLTHVDPKRLFPVALCSSNHNSRLAHFDENSEEDIPNFQWRMLFELLWQDILFLVGAVMAAMAAAFVNIKIPMMLGELTNIVNMFTTNGMAIGVTSFIAEIKEPAIKLLCIYAAQSLLTFSYITLLAIVGENMASRLRKRLFNALLQQDIEFFDNHKTGQLVDRLTTDVQDFKSSFKMTISQGLKALTQSVGSIISLFMVSPKLTMIMIGVLPIFIVIGTTLGTLLRAMSRDAQEEISRSTALADEALGNIRTVRAFAMENKEYELYAKQIDKSRTKFIHLGFGIGLFQGGANLFLNGIVLGSLFAGGWLISNKELKAGDLISFLVATQMVERSMAQMSLLLGHVVRGLTAGARVFEFIDTQPKIPIHEGKKIPFHSLVGKIEFSNVSFHYPSRKQLVLKDFNLTVPGGNVVALVGLSGGGKSTVASLLERFYDVNQGKITLDGIDLRHLDPTWLRGQAIGFINQEPVLFATTVMENIRYGRPDASDQEVIEAAKLANADSFIRHFPKGYSTILGERGVTVSGGQKQRIAIARALIKNPSILILDEATSALDLESERLVQEALDKVVKGRTTLVIAHRLSTVRNADFIAVVSKGRIMEVGSHSELYSRRGLYWELMKKQELEDDLKSK</sequence>
<feature type="transmembrane region" description="Helical" evidence="18">
    <location>
        <begin position="217"/>
        <end position="242"/>
    </location>
</feature>
<keyword evidence="4" id="KW-0633">Potassium transport</keyword>
<feature type="transmembrane region" description="Helical" evidence="18">
    <location>
        <begin position="97"/>
        <end position="117"/>
    </location>
</feature>
<accession>A0AAE0YHJ2</accession>
<evidence type="ECO:0000256" key="6">
    <source>
        <dbReference type="ARBA" id="ARBA00022741"/>
    </source>
</evidence>
<evidence type="ECO:0000256" key="4">
    <source>
        <dbReference type="ARBA" id="ARBA00022538"/>
    </source>
</evidence>
<comment type="caution">
    <text evidence="21">The sequence shown here is derived from an EMBL/GenBank/DDBJ whole genome shotgun (WGS) entry which is preliminary data.</text>
</comment>
<feature type="transmembrane region" description="Helical" evidence="18">
    <location>
        <begin position="390"/>
        <end position="423"/>
    </location>
</feature>
<dbReference type="CDD" id="cd18574">
    <property type="entry name" value="ABC_6TM_ABCB8_like"/>
    <property type="match status" value="1"/>
</dbReference>
<evidence type="ECO:0000256" key="17">
    <source>
        <dbReference type="ARBA" id="ARBA00042968"/>
    </source>
</evidence>
<dbReference type="SUPFAM" id="SSF52540">
    <property type="entry name" value="P-loop containing nucleoside triphosphate hydrolases"/>
    <property type="match status" value="1"/>
</dbReference>
<dbReference type="FunFam" id="1.20.1560.10:FF:000016">
    <property type="entry name" value="ATP-binding cassette sub-family B member 8, mitochondrial"/>
    <property type="match status" value="1"/>
</dbReference>
<dbReference type="PROSITE" id="PS00211">
    <property type="entry name" value="ABC_TRANSPORTER_1"/>
    <property type="match status" value="1"/>
</dbReference>
<dbReference type="GO" id="GO:0016887">
    <property type="term" value="F:ATP hydrolysis activity"/>
    <property type="evidence" value="ECO:0007669"/>
    <property type="project" value="InterPro"/>
</dbReference>
<dbReference type="GO" id="GO:0006813">
    <property type="term" value="P:potassium ion transport"/>
    <property type="evidence" value="ECO:0007669"/>
    <property type="project" value="UniProtKB-KW"/>
</dbReference>
<dbReference type="Proteomes" id="UP001283361">
    <property type="component" value="Unassembled WGS sequence"/>
</dbReference>
<evidence type="ECO:0000256" key="3">
    <source>
        <dbReference type="ARBA" id="ARBA00022448"/>
    </source>
</evidence>